<evidence type="ECO:0000313" key="3">
    <source>
        <dbReference type="EMBL" id="KAJ9159942.1"/>
    </source>
</evidence>
<dbReference type="Pfam" id="PF13848">
    <property type="entry name" value="Thioredoxin_6"/>
    <property type="match status" value="1"/>
</dbReference>
<protein>
    <recommendedName>
        <fullName evidence="2">Thioredoxin domain-containing protein</fullName>
    </recommendedName>
</protein>
<proteinExistence type="inferred from homology"/>
<dbReference type="SUPFAM" id="SSF52833">
    <property type="entry name" value="Thioredoxin-like"/>
    <property type="match status" value="3"/>
</dbReference>
<comment type="similarity">
    <text evidence="1">Belongs to the protein disulfide isomerase family.</text>
</comment>
<dbReference type="EMBL" id="JARPOI010000014">
    <property type="protein sequence ID" value="KAJ9159942.1"/>
    <property type="molecule type" value="Genomic_DNA"/>
</dbReference>
<sequence length="283" mass="32208">MVVLTDQNFSDFVARNEYVMMNFYMHNCKWCRKLAPEYAAAATMLKGKAVLAKIDPKETKLAIKFKVSQWPTLYLLIGGGAHKGKDSEELSAVSKLHIDVSFYQTANVDAANLFYQKIKRPTLVLVKREGLTPIYFGYEGQFTRLAMGDFISKRKLPSVIPYTVDNAQRIYNNRMKQLWLFAPEGSWDVISIFEEAEKSFKGKLLFVHVETSHKDSYIRNLCHQLGIIEGSPTVVAFHKADKDIKNYKYDGELTLSGIKSFAEDFLEEKFLSKLEPAMNSSAA</sequence>
<gene>
    <name evidence="3" type="ORF">P3X46_025392</name>
</gene>
<dbReference type="Proteomes" id="UP001174677">
    <property type="component" value="Chromosome 14"/>
</dbReference>
<dbReference type="Pfam" id="PF00085">
    <property type="entry name" value="Thioredoxin"/>
    <property type="match status" value="1"/>
</dbReference>
<dbReference type="PANTHER" id="PTHR18929">
    <property type="entry name" value="PROTEIN DISULFIDE ISOMERASE"/>
    <property type="match status" value="1"/>
</dbReference>
<evidence type="ECO:0000259" key="2">
    <source>
        <dbReference type="Pfam" id="PF00085"/>
    </source>
</evidence>
<evidence type="ECO:0000313" key="4">
    <source>
        <dbReference type="Proteomes" id="UP001174677"/>
    </source>
</evidence>
<dbReference type="CDD" id="cd02982">
    <property type="entry name" value="PDI_b'_family"/>
    <property type="match status" value="1"/>
</dbReference>
<accession>A0ABQ9L5M1</accession>
<organism evidence="3 4">
    <name type="scientific">Hevea brasiliensis</name>
    <name type="common">Para rubber tree</name>
    <name type="synonym">Siphonia brasiliensis</name>
    <dbReference type="NCBI Taxonomy" id="3981"/>
    <lineage>
        <taxon>Eukaryota</taxon>
        <taxon>Viridiplantae</taxon>
        <taxon>Streptophyta</taxon>
        <taxon>Embryophyta</taxon>
        <taxon>Tracheophyta</taxon>
        <taxon>Spermatophyta</taxon>
        <taxon>Magnoliopsida</taxon>
        <taxon>eudicotyledons</taxon>
        <taxon>Gunneridae</taxon>
        <taxon>Pentapetalae</taxon>
        <taxon>rosids</taxon>
        <taxon>fabids</taxon>
        <taxon>Malpighiales</taxon>
        <taxon>Euphorbiaceae</taxon>
        <taxon>Crotonoideae</taxon>
        <taxon>Micrandreae</taxon>
        <taxon>Hevea</taxon>
    </lineage>
</organism>
<evidence type="ECO:0000256" key="1">
    <source>
        <dbReference type="ARBA" id="ARBA00006347"/>
    </source>
</evidence>
<dbReference type="PANTHER" id="PTHR18929:SF214">
    <property type="entry name" value="THIOREDOXIN DOMAIN-CONTAINING PROTEIN"/>
    <property type="match status" value="1"/>
</dbReference>
<comment type="caution">
    <text evidence="3">The sequence shown here is derived from an EMBL/GenBank/DDBJ whole genome shotgun (WGS) entry which is preliminary data.</text>
</comment>
<dbReference type="InterPro" id="IPR036249">
    <property type="entry name" value="Thioredoxin-like_sf"/>
</dbReference>
<reference evidence="3" key="1">
    <citation type="journal article" date="2023" name="Plant Biotechnol. J.">
        <title>Chromosome-level wild Hevea brasiliensis genome provides new tools for genomic-assisted breeding and valuable loci to elevate rubber yield.</title>
        <authorList>
            <person name="Cheng H."/>
            <person name="Song X."/>
            <person name="Hu Y."/>
            <person name="Wu T."/>
            <person name="Yang Q."/>
            <person name="An Z."/>
            <person name="Feng S."/>
            <person name="Deng Z."/>
            <person name="Wu W."/>
            <person name="Zeng X."/>
            <person name="Tu M."/>
            <person name="Wang X."/>
            <person name="Huang H."/>
        </authorList>
    </citation>
    <scope>NUCLEOTIDE SEQUENCE</scope>
    <source>
        <strain evidence="3">MT/VB/25A 57/8</strain>
    </source>
</reference>
<dbReference type="InterPro" id="IPR013766">
    <property type="entry name" value="Thioredoxin_domain"/>
</dbReference>
<dbReference type="Gene3D" id="3.40.30.10">
    <property type="entry name" value="Glutaredoxin"/>
    <property type="match status" value="2"/>
</dbReference>
<dbReference type="CDD" id="cd02961">
    <property type="entry name" value="PDI_a_family"/>
    <property type="match status" value="1"/>
</dbReference>
<feature type="domain" description="Thioredoxin" evidence="2">
    <location>
        <begin position="2"/>
        <end position="82"/>
    </location>
</feature>
<keyword evidence="4" id="KW-1185">Reference proteome</keyword>
<name>A0ABQ9L5M1_HEVBR</name>